<dbReference type="SUPFAM" id="SSF54826">
    <property type="entry name" value="Enolase N-terminal domain-like"/>
    <property type="match status" value="1"/>
</dbReference>
<reference evidence="6 7" key="1">
    <citation type="journal article" date="2017" name="Genome Announc.">
        <title>Genome sequence of the saprophytic ascomycete Epicoccum nigrum ICMP 19927 strain isolated from New Zealand.</title>
        <authorList>
            <person name="Fokin M."/>
            <person name="Fleetwood D."/>
            <person name="Weir B.S."/>
            <person name="Villas-Boas S.G."/>
        </authorList>
    </citation>
    <scope>NUCLEOTIDE SEQUENCE [LARGE SCALE GENOMIC DNA]</scope>
    <source>
        <strain evidence="6 7">ICMP 19927</strain>
    </source>
</reference>
<evidence type="ECO:0000256" key="2">
    <source>
        <dbReference type="ARBA" id="ARBA00022723"/>
    </source>
</evidence>
<dbReference type="GO" id="GO:0000287">
    <property type="term" value="F:magnesium ion binding"/>
    <property type="evidence" value="ECO:0007669"/>
    <property type="project" value="TreeGrafter"/>
</dbReference>
<dbReference type="SFLD" id="SFLDF00111">
    <property type="entry name" value="L-fuconate_dehydratase"/>
    <property type="match status" value="1"/>
</dbReference>
<dbReference type="Gene3D" id="3.20.20.120">
    <property type="entry name" value="Enolase-like C-terminal domain"/>
    <property type="match status" value="1"/>
</dbReference>
<dbReference type="InterPro" id="IPR018110">
    <property type="entry name" value="Mandel_Rmase/mucon_lact_enz_CS"/>
</dbReference>
<dbReference type="PANTHER" id="PTHR13794">
    <property type="entry name" value="ENOLASE SUPERFAMILY, MANDELATE RACEMASE"/>
    <property type="match status" value="1"/>
</dbReference>
<name>A0A1Y2LUN0_EPING</name>
<keyword evidence="3" id="KW-0460">Magnesium</keyword>
<dbReference type="InterPro" id="IPR036849">
    <property type="entry name" value="Enolase-like_C_sf"/>
</dbReference>
<gene>
    <name evidence="6" type="ORF">B5807_07475</name>
</gene>
<dbReference type="SFLD" id="SFLDF00270">
    <property type="entry name" value="L-galactonate_dehydratase"/>
    <property type="match status" value="1"/>
</dbReference>
<keyword evidence="7" id="KW-1185">Reference proteome</keyword>
<dbReference type="AlphaFoldDB" id="A0A1Y2LUN0"/>
<protein>
    <recommendedName>
        <fullName evidence="5">Mandelate racemase/muconate lactonizing enzyme C-terminal domain-containing protein</fullName>
    </recommendedName>
</protein>
<dbReference type="SFLD" id="SFLDS00001">
    <property type="entry name" value="Enolase"/>
    <property type="match status" value="1"/>
</dbReference>
<dbReference type="Gene3D" id="3.30.390.10">
    <property type="entry name" value="Enolase-like, N-terminal domain"/>
    <property type="match status" value="1"/>
</dbReference>
<dbReference type="OMA" id="SGAIDVC"/>
<dbReference type="InterPro" id="IPR013342">
    <property type="entry name" value="Mandelate_racemase_C"/>
</dbReference>
<feature type="domain" description="Mandelate racemase/muconate lactonizing enzyme C-terminal" evidence="5">
    <location>
        <begin position="199"/>
        <end position="297"/>
    </location>
</feature>
<dbReference type="GO" id="GO:0016052">
    <property type="term" value="P:carbohydrate catabolic process"/>
    <property type="evidence" value="ECO:0007669"/>
    <property type="project" value="InterPro"/>
</dbReference>
<dbReference type="SMART" id="SM00922">
    <property type="entry name" value="MR_MLE"/>
    <property type="match status" value="1"/>
</dbReference>
<dbReference type="SFLD" id="SFLDG00179">
    <property type="entry name" value="mandelate_racemase"/>
    <property type="match status" value="1"/>
</dbReference>
<dbReference type="STRING" id="105696.A0A1Y2LUN0"/>
<dbReference type="PROSITE" id="PS00909">
    <property type="entry name" value="MR_MLE_2"/>
    <property type="match status" value="1"/>
</dbReference>
<dbReference type="InterPro" id="IPR029017">
    <property type="entry name" value="Enolase-like_N"/>
</dbReference>
<organism evidence="6 7">
    <name type="scientific">Epicoccum nigrum</name>
    <name type="common">Soil fungus</name>
    <name type="synonym">Epicoccum purpurascens</name>
    <dbReference type="NCBI Taxonomy" id="105696"/>
    <lineage>
        <taxon>Eukaryota</taxon>
        <taxon>Fungi</taxon>
        <taxon>Dikarya</taxon>
        <taxon>Ascomycota</taxon>
        <taxon>Pezizomycotina</taxon>
        <taxon>Dothideomycetes</taxon>
        <taxon>Pleosporomycetidae</taxon>
        <taxon>Pleosporales</taxon>
        <taxon>Pleosporineae</taxon>
        <taxon>Didymellaceae</taxon>
        <taxon>Epicoccum</taxon>
    </lineage>
</organism>
<dbReference type="GO" id="GO:0009063">
    <property type="term" value="P:amino acid catabolic process"/>
    <property type="evidence" value="ECO:0007669"/>
    <property type="project" value="InterPro"/>
</dbReference>
<comment type="cofactor">
    <cofactor evidence="1">
        <name>Mg(2+)</name>
        <dbReference type="ChEBI" id="CHEBI:18420"/>
    </cofactor>
</comment>
<dbReference type="PANTHER" id="PTHR13794:SF58">
    <property type="entry name" value="MITOCHONDRIAL ENOLASE SUPERFAMILY MEMBER 1"/>
    <property type="match status" value="1"/>
</dbReference>
<dbReference type="Proteomes" id="UP000193240">
    <property type="component" value="Unassembled WGS sequence"/>
</dbReference>
<keyword evidence="2" id="KW-0479">Metal-binding</keyword>
<dbReference type="FunFam" id="3.20.20.120:FF:000007">
    <property type="entry name" value="Mitochondrial enolase superfamily member 1"/>
    <property type="match status" value="1"/>
</dbReference>
<dbReference type="Pfam" id="PF13378">
    <property type="entry name" value="MR_MLE_C"/>
    <property type="match status" value="1"/>
</dbReference>
<proteinExistence type="predicted"/>
<sequence length="449" mass="50080">MMVTITGVETRDVRFPTSLDKTGSDAMNAAGDYSSAYCILSTDSEFSGHGMTFTIGRGNEIVCSAIAHLADRVKGRTLDSLVANWGQTWRHLVNDSQLRWIGPEKGVIHLALGAVVNAIWDLWAKTLGKPVWRIVADMTPAQIVDLIDFRYITDALTPEEALDILTKAEEGKKERLQEALDSQAVPAYTTSAGWLGYGEDKMKALLQETLSKGYRHFKLKVGSDVAQDRQRLTIAREVIGYDKGNVLMVDANQVWSVPEAVEYMKKLAEFKPWFIEEPTSPDDVLGHKAIREALKPYNIGVATGEMCQNRVMFKQFLQSGAIDICQIDACRLGGVNEVIAVLLMAAKFNVPIVPHSGGVGLPEYTQHLSTIDYVVVSAKKSVLEYVDHLHEHFFNPSRIEKGYYVTPTQPGYSVEMRPESMEKFEFPGKEGVSWWKSEEARPILEGEKF</sequence>
<evidence type="ECO:0000256" key="1">
    <source>
        <dbReference type="ARBA" id="ARBA00001946"/>
    </source>
</evidence>
<dbReference type="GO" id="GO:0050023">
    <property type="term" value="F:L-fuconate dehydratase activity"/>
    <property type="evidence" value="ECO:0007669"/>
    <property type="project" value="InterPro"/>
</dbReference>
<dbReference type="InterPro" id="IPR034610">
    <property type="entry name" value="L-fuconate_dehydratase"/>
</dbReference>
<dbReference type="SUPFAM" id="SSF51604">
    <property type="entry name" value="Enolase C-terminal domain-like"/>
    <property type="match status" value="1"/>
</dbReference>
<dbReference type="InterPro" id="IPR046945">
    <property type="entry name" value="RHMD-like"/>
</dbReference>
<keyword evidence="4" id="KW-0456">Lyase</keyword>
<evidence type="ECO:0000256" key="3">
    <source>
        <dbReference type="ARBA" id="ARBA00022842"/>
    </source>
</evidence>
<accession>A0A1Y2LUN0</accession>
<evidence type="ECO:0000256" key="4">
    <source>
        <dbReference type="ARBA" id="ARBA00023239"/>
    </source>
</evidence>
<dbReference type="CDD" id="cd03324">
    <property type="entry name" value="rTSbeta_L-fuconate_dehydratase"/>
    <property type="match status" value="1"/>
</dbReference>
<evidence type="ECO:0000259" key="5">
    <source>
        <dbReference type="SMART" id="SM00922"/>
    </source>
</evidence>
<dbReference type="InParanoid" id="A0A1Y2LUN0"/>
<dbReference type="EMBL" id="KZ107848">
    <property type="protein sequence ID" value="OSS47541.1"/>
    <property type="molecule type" value="Genomic_DNA"/>
</dbReference>
<dbReference type="InterPro" id="IPR029065">
    <property type="entry name" value="Enolase_C-like"/>
</dbReference>
<evidence type="ECO:0000313" key="7">
    <source>
        <dbReference type="Proteomes" id="UP000193240"/>
    </source>
</evidence>
<evidence type="ECO:0000313" key="6">
    <source>
        <dbReference type="EMBL" id="OSS47541.1"/>
    </source>
</evidence>